<keyword evidence="1" id="KW-0175">Coiled coil</keyword>
<proteinExistence type="predicted"/>
<gene>
    <name evidence="2" type="ORF">CLV90_1000</name>
</gene>
<comment type="caution">
    <text evidence="2">The sequence shown here is derived from an EMBL/GenBank/DDBJ whole genome shotgun (WGS) entry which is preliminary data.</text>
</comment>
<keyword evidence="3" id="KW-1185">Reference proteome</keyword>
<dbReference type="InterPro" id="IPR048012">
    <property type="entry name" value="BfmA-like_N"/>
</dbReference>
<feature type="coiled-coil region" evidence="1">
    <location>
        <begin position="98"/>
        <end position="125"/>
    </location>
</feature>
<dbReference type="EMBL" id="SOAY01000010">
    <property type="protein sequence ID" value="TDT46935.1"/>
    <property type="molecule type" value="Genomic_DNA"/>
</dbReference>
<organism evidence="2 3">
    <name type="scientific">Maribacter spongiicola</name>
    <dbReference type="NCBI Taxonomy" id="1206753"/>
    <lineage>
        <taxon>Bacteria</taxon>
        <taxon>Pseudomonadati</taxon>
        <taxon>Bacteroidota</taxon>
        <taxon>Flavobacteriia</taxon>
        <taxon>Flavobacteriales</taxon>
        <taxon>Flavobacteriaceae</taxon>
        <taxon>Maribacter</taxon>
    </lineage>
</organism>
<dbReference type="NCBIfam" id="NF041200">
    <property type="entry name" value="mob_BfmA_Nterm"/>
    <property type="match status" value="1"/>
</dbReference>
<evidence type="ECO:0000313" key="2">
    <source>
        <dbReference type="EMBL" id="TDT46935.1"/>
    </source>
</evidence>
<evidence type="ECO:0000313" key="3">
    <source>
        <dbReference type="Proteomes" id="UP000294749"/>
    </source>
</evidence>
<dbReference type="AlphaFoldDB" id="A0A4R7K6N1"/>
<dbReference type="Proteomes" id="UP000294749">
    <property type="component" value="Unassembled WGS sequence"/>
</dbReference>
<evidence type="ECO:0000256" key="1">
    <source>
        <dbReference type="SAM" id="Coils"/>
    </source>
</evidence>
<accession>A0A4R7K6N1</accession>
<dbReference type="RefSeq" id="WP_133686368.1">
    <property type="nucleotide sequence ID" value="NZ_SOAY01000010.1"/>
</dbReference>
<name>A0A4R7K6N1_9FLAO</name>
<reference evidence="2 3" key="1">
    <citation type="submission" date="2019-03" db="EMBL/GenBank/DDBJ databases">
        <title>Genomic Encyclopedia of Archaeal and Bacterial Type Strains, Phase II (KMG-II): from individual species to whole genera.</title>
        <authorList>
            <person name="Goeker M."/>
        </authorList>
    </citation>
    <scope>NUCLEOTIDE SEQUENCE [LARGE SCALE GENOMIC DNA]</scope>
    <source>
        <strain evidence="2 3">DSM 25233</strain>
    </source>
</reference>
<dbReference type="OrthoDB" id="1435775at2"/>
<protein>
    <submittedName>
        <fullName evidence="2">Uncharacterized protein</fullName>
    </submittedName>
</protein>
<sequence>MSKKSILVNEIAHKDLSKLVVQFNSNFGQLVGSMIQFFKKTGINPNEPLKDNPSILVKKLDNRIVSFLKVQERDILKPMRADIYQYHKSNDDRVHAERDFLTSKLNETNDKLDNILMEIRKQRQVHLEVVLFLDSKNKTGLLNRVQSILK</sequence>